<evidence type="ECO:0000256" key="2">
    <source>
        <dbReference type="SAM" id="SignalP"/>
    </source>
</evidence>
<accession>A0A9W7YC91</accession>
<keyword evidence="4" id="KW-1185">Reference proteome</keyword>
<gene>
    <name evidence="3" type="ORF">LPJ61_002883</name>
</gene>
<dbReference type="EMBL" id="JANBOI010000419">
    <property type="protein sequence ID" value="KAJ1730695.1"/>
    <property type="molecule type" value="Genomic_DNA"/>
</dbReference>
<evidence type="ECO:0000313" key="4">
    <source>
        <dbReference type="Proteomes" id="UP001143981"/>
    </source>
</evidence>
<keyword evidence="2" id="KW-0732">Signal</keyword>
<feature type="compositionally biased region" description="Low complexity" evidence="1">
    <location>
        <begin position="112"/>
        <end position="158"/>
    </location>
</feature>
<protein>
    <submittedName>
        <fullName evidence="3">Uncharacterized protein</fullName>
    </submittedName>
</protein>
<proteinExistence type="predicted"/>
<comment type="caution">
    <text evidence="3">The sequence shown here is derived from an EMBL/GenBank/DDBJ whole genome shotgun (WGS) entry which is preliminary data.</text>
</comment>
<feature type="chain" id="PRO_5040997106" evidence="2">
    <location>
        <begin position="17"/>
        <end position="203"/>
    </location>
</feature>
<dbReference type="OrthoDB" id="5589637at2759"/>
<dbReference type="AlphaFoldDB" id="A0A9W7YC91"/>
<sequence length="203" mass="19907">MKFAVAFVALAAGASAAGFNTMAEISSKWSAITSVINADLPILRGANPAVYAQATSVIGGTAITQAFDASLVQHVATGINPALMNAVLSRAGVTSVTLDGKPIPTGDAEPASPSESSESSPSPVTSASPSPSSSSSTKTSPTSTTKTSPTSTTKTTDTTSDEPKSKSDSEPESHEDSSKSSGATAVAGSLVAAAAVAAAAALF</sequence>
<feature type="region of interest" description="Disordered" evidence="1">
    <location>
        <begin position="98"/>
        <end position="184"/>
    </location>
</feature>
<feature type="signal peptide" evidence="2">
    <location>
        <begin position="1"/>
        <end position="16"/>
    </location>
</feature>
<feature type="compositionally biased region" description="Basic and acidic residues" evidence="1">
    <location>
        <begin position="161"/>
        <end position="178"/>
    </location>
</feature>
<evidence type="ECO:0000313" key="3">
    <source>
        <dbReference type="EMBL" id="KAJ1730695.1"/>
    </source>
</evidence>
<organism evidence="3 4">
    <name type="scientific">Coemansia biformis</name>
    <dbReference type="NCBI Taxonomy" id="1286918"/>
    <lineage>
        <taxon>Eukaryota</taxon>
        <taxon>Fungi</taxon>
        <taxon>Fungi incertae sedis</taxon>
        <taxon>Zoopagomycota</taxon>
        <taxon>Kickxellomycotina</taxon>
        <taxon>Kickxellomycetes</taxon>
        <taxon>Kickxellales</taxon>
        <taxon>Kickxellaceae</taxon>
        <taxon>Coemansia</taxon>
    </lineage>
</organism>
<reference evidence="3" key="1">
    <citation type="submission" date="2022-07" db="EMBL/GenBank/DDBJ databases">
        <title>Phylogenomic reconstructions and comparative analyses of Kickxellomycotina fungi.</title>
        <authorList>
            <person name="Reynolds N.K."/>
            <person name="Stajich J.E."/>
            <person name="Barry K."/>
            <person name="Grigoriev I.V."/>
            <person name="Crous P."/>
            <person name="Smith M.E."/>
        </authorList>
    </citation>
    <scope>NUCLEOTIDE SEQUENCE</scope>
    <source>
        <strain evidence="3">BCRC 34381</strain>
    </source>
</reference>
<name>A0A9W7YC91_9FUNG</name>
<evidence type="ECO:0000256" key="1">
    <source>
        <dbReference type="SAM" id="MobiDB-lite"/>
    </source>
</evidence>
<dbReference type="Proteomes" id="UP001143981">
    <property type="component" value="Unassembled WGS sequence"/>
</dbReference>